<feature type="chain" id="PRO_5047043847" description="Beta-lactamase-related domain-containing protein" evidence="2">
    <location>
        <begin position="21"/>
        <end position="498"/>
    </location>
</feature>
<dbReference type="InterPro" id="IPR001466">
    <property type="entry name" value="Beta-lactam-related"/>
</dbReference>
<keyword evidence="1" id="KW-0472">Membrane</keyword>
<feature type="transmembrane region" description="Helical" evidence="1">
    <location>
        <begin position="460"/>
        <end position="481"/>
    </location>
</feature>
<evidence type="ECO:0000259" key="3">
    <source>
        <dbReference type="Pfam" id="PF00144"/>
    </source>
</evidence>
<proteinExistence type="predicted"/>
<protein>
    <recommendedName>
        <fullName evidence="3">Beta-lactamase-related domain-containing protein</fullName>
    </recommendedName>
</protein>
<dbReference type="InterPro" id="IPR050789">
    <property type="entry name" value="Diverse_Enzym_Activities"/>
</dbReference>
<evidence type="ECO:0000256" key="2">
    <source>
        <dbReference type="SAM" id="SignalP"/>
    </source>
</evidence>
<evidence type="ECO:0000256" key="1">
    <source>
        <dbReference type="SAM" id="Phobius"/>
    </source>
</evidence>
<evidence type="ECO:0000313" key="4">
    <source>
        <dbReference type="EMBL" id="GAA4205390.1"/>
    </source>
</evidence>
<feature type="transmembrane region" description="Helical" evidence="1">
    <location>
        <begin position="393"/>
        <end position="414"/>
    </location>
</feature>
<name>A0ABP8BFC1_9ACTN</name>
<sequence length="498" mass="52074">MAVLSFCMLFGAPVAPVASASAESDAPAGANRYAAIDSYIQDRMKATRVPGLSYAVVGLDGPIHQRSWGTDGHGERVTADTPFLWGSVAKPVAATGVMTLVQSGRLSLDDRVVEHLPAFRFGGAAHASKVTVRHLLDQTAGIPESATFKVTDCLSPGCPRPAERLSALNDLKPLGPPGTVYVYTSANYLVLTAVAEAVTGRPFADHLRRTVLDPAGMDDAIADAASAGKRDLPPGHQLLWGIPAAVADGVDDHGAGYGYLGGDLNDLAAFASLHLRGGKTTDGGTVLTPESVKLMRQEGRLPAGTGTGYGLGWRIGGLDAPLDDAVWHTGATFGYSSMLFLLPERNVALVLQQNLHGLLHDGAILQVGFGAVRLLAGDRAPAGTSASTYHVTIWGITALALALILAAGRSALLLRHPVTPRRRTTVTAAWILFGVLPGIAAAWLIAELGLHPLRNWLPDVFVALCVAVAAGAVTVALRLALALRAGELKLRHGDHHRT</sequence>
<dbReference type="PANTHER" id="PTHR43283">
    <property type="entry name" value="BETA-LACTAMASE-RELATED"/>
    <property type="match status" value="1"/>
</dbReference>
<dbReference type="Gene3D" id="3.40.710.10">
    <property type="entry name" value="DD-peptidase/beta-lactamase superfamily"/>
    <property type="match status" value="1"/>
</dbReference>
<evidence type="ECO:0000313" key="5">
    <source>
        <dbReference type="Proteomes" id="UP001501251"/>
    </source>
</evidence>
<comment type="caution">
    <text evidence="4">The sequence shown here is derived from an EMBL/GenBank/DDBJ whole genome shotgun (WGS) entry which is preliminary data.</text>
</comment>
<dbReference type="Proteomes" id="UP001501251">
    <property type="component" value="Unassembled WGS sequence"/>
</dbReference>
<organism evidence="4 5">
    <name type="scientific">Streptosporangium oxazolinicum</name>
    <dbReference type="NCBI Taxonomy" id="909287"/>
    <lineage>
        <taxon>Bacteria</taxon>
        <taxon>Bacillati</taxon>
        <taxon>Actinomycetota</taxon>
        <taxon>Actinomycetes</taxon>
        <taxon>Streptosporangiales</taxon>
        <taxon>Streptosporangiaceae</taxon>
        <taxon>Streptosporangium</taxon>
    </lineage>
</organism>
<dbReference type="EMBL" id="BAABAQ010000014">
    <property type="protein sequence ID" value="GAA4205390.1"/>
    <property type="molecule type" value="Genomic_DNA"/>
</dbReference>
<keyword evidence="2" id="KW-0732">Signal</keyword>
<dbReference type="Pfam" id="PF00144">
    <property type="entry name" value="Beta-lactamase"/>
    <property type="match status" value="1"/>
</dbReference>
<dbReference type="SUPFAM" id="SSF56601">
    <property type="entry name" value="beta-lactamase/transpeptidase-like"/>
    <property type="match status" value="1"/>
</dbReference>
<keyword evidence="5" id="KW-1185">Reference proteome</keyword>
<feature type="signal peptide" evidence="2">
    <location>
        <begin position="1"/>
        <end position="20"/>
    </location>
</feature>
<keyword evidence="1" id="KW-0812">Transmembrane</keyword>
<gene>
    <name evidence="4" type="ORF">GCM10022252_65900</name>
</gene>
<dbReference type="InterPro" id="IPR012338">
    <property type="entry name" value="Beta-lactam/transpept-like"/>
</dbReference>
<feature type="domain" description="Beta-lactamase-related" evidence="3">
    <location>
        <begin position="36"/>
        <end position="357"/>
    </location>
</feature>
<reference evidence="5" key="1">
    <citation type="journal article" date="2019" name="Int. J. Syst. Evol. Microbiol.">
        <title>The Global Catalogue of Microorganisms (GCM) 10K type strain sequencing project: providing services to taxonomists for standard genome sequencing and annotation.</title>
        <authorList>
            <consortium name="The Broad Institute Genomics Platform"/>
            <consortium name="The Broad Institute Genome Sequencing Center for Infectious Disease"/>
            <person name="Wu L."/>
            <person name="Ma J."/>
        </authorList>
    </citation>
    <scope>NUCLEOTIDE SEQUENCE [LARGE SCALE GENOMIC DNA]</scope>
    <source>
        <strain evidence="5">JCM 17388</strain>
    </source>
</reference>
<feature type="transmembrane region" description="Helical" evidence="1">
    <location>
        <begin position="426"/>
        <end position="445"/>
    </location>
</feature>
<accession>A0ABP8BFC1</accession>
<keyword evidence="1" id="KW-1133">Transmembrane helix</keyword>